<dbReference type="AlphaFoldDB" id="A0A0X3P2E1"/>
<gene>
    <name evidence="2" type="primary">PGFS</name>
    <name evidence="2" type="ORF">TR91743</name>
</gene>
<sequence length="100" mass="11483">MPIRRTPRESSAAWKRLTSSASSRQNCHPNLRKRRSTHGFSCQKELTATFEAWLDAACTIQAPNFAIEVIDMNCTTEYNDQKIVETYALPVPIEFARFFL</sequence>
<feature type="region of interest" description="Disordered" evidence="1">
    <location>
        <begin position="1"/>
        <end position="38"/>
    </location>
</feature>
<dbReference type="EMBL" id="GEEE01017074">
    <property type="protein sequence ID" value="JAP46151.1"/>
    <property type="molecule type" value="Transcribed_RNA"/>
</dbReference>
<evidence type="ECO:0000313" key="2">
    <source>
        <dbReference type="EMBL" id="JAP46151.1"/>
    </source>
</evidence>
<protein>
    <submittedName>
        <fullName evidence="2">Prostamide/prostaglandin F synthase</fullName>
    </submittedName>
</protein>
<proteinExistence type="predicted"/>
<name>A0A0X3P2E1_SCHSO</name>
<organism evidence="2">
    <name type="scientific">Schistocephalus solidus</name>
    <name type="common">Tapeworm</name>
    <dbReference type="NCBI Taxonomy" id="70667"/>
    <lineage>
        <taxon>Eukaryota</taxon>
        <taxon>Metazoa</taxon>
        <taxon>Spiralia</taxon>
        <taxon>Lophotrochozoa</taxon>
        <taxon>Platyhelminthes</taxon>
        <taxon>Cestoda</taxon>
        <taxon>Eucestoda</taxon>
        <taxon>Diphyllobothriidea</taxon>
        <taxon>Diphyllobothriidae</taxon>
        <taxon>Schistocephalus</taxon>
    </lineage>
</organism>
<reference evidence="2" key="1">
    <citation type="submission" date="2016-01" db="EMBL/GenBank/DDBJ databases">
        <title>Reference transcriptome for the parasite Schistocephalus solidus: insights into the molecular evolution of parasitism.</title>
        <authorList>
            <person name="Hebert F.O."/>
            <person name="Grambauer S."/>
            <person name="Barber I."/>
            <person name="Landry C.R."/>
            <person name="Aubin-Horth N."/>
        </authorList>
    </citation>
    <scope>NUCLEOTIDE SEQUENCE</scope>
</reference>
<evidence type="ECO:0000256" key="1">
    <source>
        <dbReference type="SAM" id="MobiDB-lite"/>
    </source>
</evidence>
<feature type="compositionally biased region" description="Polar residues" evidence="1">
    <location>
        <begin position="17"/>
        <end position="28"/>
    </location>
</feature>
<accession>A0A0X3P2E1</accession>